<organism evidence="4 5">
    <name type="scientific">Riccia sorocarpa</name>
    <dbReference type="NCBI Taxonomy" id="122646"/>
    <lineage>
        <taxon>Eukaryota</taxon>
        <taxon>Viridiplantae</taxon>
        <taxon>Streptophyta</taxon>
        <taxon>Embryophyta</taxon>
        <taxon>Marchantiophyta</taxon>
        <taxon>Marchantiopsida</taxon>
        <taxon>Marchantiidae</taxon>
        <taxon>Marchantiales</taxon>
        <taxon>Ricciaceae</taxon>
        <taxon>Riccia</taxon>
    </lineage>
</organism>
<feature type="region of interest" description="Disordered" evidence="2">
    <location>
        <begin position="212"/>
        <end position="303"/>
    </location>
</feature>
<dbReference type="EMBL" id="JBJQOH010000005">
    <property type="protein sequence ID" value="KAL3686508.1"/>
    <property type="molecule type" value="Genomic_DNA"/>
</dbReference>
<evidence type="ECO:0000259" key="3">
    <source>
        <dbReference type="PROSITE" id="PS50158"/>
    </source>
</evidence>
<reference evidence="4 5" key="1">
    <citation type="submission" date="2024-09" db="EMBL/GenBank/DDBJ databases">
        <title>Chromosome-scale assembly of Riccia sorocarpa.</title>
        <authorList>
            <person name="Paukszto L."/>
        </authorList>
    </citation>
    <scope>NUCLEOTIDE SEQUENCE [LARGE SCALE GENOMIC DNA]</scope>
    <source>
        <strain evidence="4">LP-2024</strain>
        <tissue evidence="4">Aerial parts of the thallus</tissue>
    </source>
</reference>
<dbReference type="InterPro" id="IPR040256">
    <property type="entry name" value="At4g02000-like"/>
</dbReference>
<dbReference type="PANTHER" id="PTHR31286:SF180">
    <property type="entry name" value="OS10G0362600 PROTEIN"/>
    <property type="match status" value="1"/>
</dbReference>
<evidence type="ECO:0000256" key="1">
    <source>
        <dbReference type="PROSITE-ProRule" id="PRU00047"/>
    </source>
</evidence>
<keyword evidence="1" id="KW-0862">Zinc</keyword>
<comment type="caution">
    <text evidence="4">The sequence shown here is derived from an EMBL/GenBank/DDBJ whole genome shotgun (WGS) entry which is preliminary data.</text>
</comment>
<sequence>MIGHAHLREFRNYKADQDLLTTMASETTMAGRQCRILEKKRTLEDCGLMNSLVDQNIILANGPYYMKRCMYITPWEPGFNTNKVLCWLDLVNVDPLLESEAGKMLESLGSVIRMAGVTTQNESKFSNVRGCLLLDMTKPLLTALKVVMNAQVKRIKIQYDLLPDACFMCHERGHFAKICPLLTKTKAQNTTETGMQEANDGIQDVPEASEGFQKITGKRKASSEHGAGTSAPPGPLRNPFDALRELEEDYEKNSRALPVQEQGQNDDQDDSHLQQTSSETSAPREGEDQAENTISDLNSTPILSAKEKMIQHLVLERKKESKKGGGV</sequence>
<evidence type="ECO:0000256" key="2">
    <source>
        <dbReference type="SAM" id="MobiDB-lite"/>
    </source>
</evidence>
<gene>
    <name evidence="4" type="ORF">R1sor_009082</name>
</gene>
<proteinExistence type="predicted"/>
<dbReference type="InterPro" id="IPR036875">
    <property type="entry name" value="Znf_CCHC_sf"/>
</dbReference>
<dbReference type="Proteomes" id="UP001633002">
    <property type="component" value="Unassembled WGS sequence"/>
</dbReference>
<keyword evidence="1" id="KW-0863">Zinc-finger</keyword>
<dbReference type="Gene3D" id="4.10.60.10">
    <property type="entry name" value="Zinc finger, CCHC-type"/>
    <property type="match status" value="1"/>
</dbReference>
<dbReference type="PROSITE" id="PS50158">
    <property type="entry name" value="ZF_CCHC"/>
    <property type="match status" value="1"/>
</dbReference>
<feature type="domain" description="CCHC-type" evidence="3">
    <location>
        <begin position="166"/>
        <end position="180"/>
    </location>
</feature>
<accession>A0ABD3H4S0</accession>
<dbReference type="AlphaFoldDB" id="A0ABD3H4S0"/>
<keyword evidence="5" id="KW-1185">Reference proteome</keyword>
<evidence type="ECO:0000313" key="5">
    <source>
        <dbReference type="Proteomes" id="UP001633002"/>
    </source>
</evidence>
<keyword evidence="1" id="KW-0479">Metal-binding</keyword>
<feature type="compositionally biased region" description="Polar residues" evidence="2">
    <location>
        <begin position="291"/>
        <end position="302"/>
    </location>
</feature>
<dbReference type="PANTHER" id="PTHR31286">
    <property type="entry name" value="GLYCINE-RICH CELL WALL STRUCTURAL PROTEIN 1.8-LIKE"/>
    <property type="match status" value="1"/>
</dbReference>
<evidence type="ECO:0000313" key="4">
    <source>
        <dbReference type="EMBL" id="KAL3686508.1"/>
    </source>
</evidence>
<name>A0ABD3H4S0_9MARC</name>
<dbReference type="GO" id="GO:0008270">
    <property type="term" value="F:zinc ion binding"/>
    <property type="evidence" value="ECO:0007669"/>
    <property type="project" value="UniProtKB-KW"/>
</dbReference>
<dbReference type="InterPro" id="IPR001878">
    <property type="entry name" value="Znf_CCHC"/>
</dbReference>
<dbReference type="SUPFAM" id="SSF57756">
    <property type="entry name" value="Retrovirus zinc finger-like domains"/>
    <property type="match status" value="1"/>
</dbReference>
<protein>
    <recommendedName>
        <fullName evidence="3">CCHC-type domain-containing protein</fullName>
    </recommendedName>
</protein>